<proteinExistence type="predicted"/>
<organism evidence="2 3">
    <name type="scientific">Vallicoccus soli</name>
    <dbReference type="NCBI Taxonomy" id="2339232"/>
    <lineage>
        <taxon>Bacteria</taxon>
        <taxon>Bacillati</taxon>
        <taxon>Actinomycetota</taxon>
        <taxon>Actinomycetes</taxon>
        <taxon>Motilibacterales</taxon>
        <taxon>Vallicoccaceae</taxon>
        <taxon>Vallicoccus</taxon>
    </lineage>
</organism>
<keyword evidence="3" id="KW-1185">Reference proteome</keyword>
<keyword evidence="1" id="KW-0472">Membrane</keyword>
<dbReference type="OrthoDB" id="5195266at2"/>
<dbReference type="GO" id="GO:0008654">
    <property type="term" value="P:phospholipid biosynthetic process"/>
    <property type="evidence" value="ECO:0007669"/>
    <property type="project" value="InterPro"/>
</dbReference>
<reference evidence="2 3" key="1">
    <citation type="submission" date="2018-09" db="EMBL/GenBank/DDBJ databases">
        <title>YIM 75000 draft genome.</title>
        <authorList>
            <person name="Tang S."/>
            <person name="Feng Y."/>
        </authorList>
    </citation>
    <scope>NUCLEOTIDE SEQUENCE [LARGE SCALE GENOMIC DNA]</scope>
    <source>
        <strain evidence="2 3">YIM 75000</strain>
    </source>
</reference>
<gene>
    <name evidence="2" type="ORF">D5H78_06185</name>
</gene>
<sequence length="219" mass="23067">MSREGREAYLDLWSRLHGGYDPRTSFWSWRWLTLAYWSARPFVAARVAPDLVTLLGVLVSAGATGLAALQGRWVVAAAAVVVLSALLDSLDGAVALLTGRTSAWGSVLDSVVDRVSDGLYLVALWLVGAPPGLCVAAGALTVLQEYARARAAASGMQDIGVVTVWERPTRVVVTSLFLLGAGLYVGAAATWAALGAAAWVGLGVVGLVQLLVVVRRRLR</sequence>
<dbReference type="Gene3D" id="1.20.120.1760">
    <property type="match status" value="1"/>
</dbReference>
<dbReference type="Pfam" id="PF01066">
    <property type="entry name" value="CDP-OH_P_transf"/>
    <property type="match status" value="1"/>
</dbReference>
<dbReference type="InterPro" id="IPR000462">
    <property type="entry name" value="CDP-OH_P_trans"/>
</dbReference>
<name>A0A3A3Z551_9ACTN</name>
<keyword evidence="1" id="KW-1133">Transmembrane helix</keyword>
<feature type="transmembrane region" description="Helical" evidence="1">
    <location>
        <begin position="51"/>
        <end position="69"/>
    </location>
</feature>
<feature type="transmembrane region" description="Helical" evidence="1">
    <location>
        <begin position="118"/>
        <end position="143"/>
    </location>
</feature>
<comment type="caution">
    <text evidence="2">The sequence shown here is derived from an EMBL/GenBank/DDBJ whole genome shotgun (WGS) entry which is preliminary data.</text>
</comment>
<dbReference type="InterPro" id="IPR043130">
    <property type="entry name" value="CDP-OH_PTrfase_TM_dom"/>
</dbReference>
<accession>A0A3A3Z551</accession>
<evidence type="ECO:0000313" key="2">
    <source>
        <dbReference type="EMBL" id="RJK96848.1"/>
    </source>
</evidence>
<evidence type="ECO:0000313" key="3">
    <source>
        <dbReference type="Proteomes" id="UP000265614"/>
    </source>
</evidence>
<dbReference type="GO" id="GO:0016780">
    <property type="term" value="F:phosphotransferase activity, for other substituted phosphate groups"/>
    <property type="evidence" value="ECO:0007669"/>
    <property type="project" value="InterPro"/>
</dbReference>
<feature type="transmembrane region" description="Helical" evidence="1">
    <location>
        <begin position="76"/>
        <end position="98"/>
    </location>
</feature>
<evidence type="ECO:0000256" key="1">
    <source>
        <dbReference type="SAM" id="Phobius"/>
    </source>
</evidence>
<dbReference type="GO" id="GO:0016020">
    <property type="term" value="C:membrane"/>
    <property type="evidence" value="ECO:0007669"/>
    <property type="project" value="InterPro"/>
</dbReference>
<keyword evidence="1" id="KW-0812">Transmembrane</keyword>
<keyword evidence="2" id="KW-0808">Transferase</keyword>
<feature type="transmembrane region" description="Helical" evidence="1">
    <location>
        <begin position="196"/>
        <end position="214"/>
    </location>
</feature>
<dbReference type="Proteomes" id="UP000265614">
    <property type="component" value="Unassembled WGS sequence"/>
</dbReference>
<dbReference type="EMBL" id="QZEZ01000002">
    <property type="protein sequence ID" value="RJK96848.1"/>
    <property type="molecule type" value="Genomic_DNA"/>
</dbReference>
<protein>
    <submittedName>
        <fullName evidence="2">CDP-alcohol phosphatidyltransferase family protein</fullName>
    </submittedName>
</protein>
<dbReference type="AlphaFoldDB" id="A0A3A3Z551"/>
<feature type="transmembrane region" description="Helical" evidence="1">
    <location>
        <begin position="171"/>
        <end position="190"/>
    </location>
</feature>